<feature type="region of interest" description="Disordered" evidence="6">
    <location>
        <begin position="88"/>
        <end position="118"/>
    </location>
</feature>
<evidence type="ECO:0000256" key="3">
    <source>
        <dbReference type="ARBA" id="ARBA00022771"/>
    </source>
</evidence>
<dbReference type="GO" id="GO:0000978">
    <property type="term" value="F:RNA polymerase II cis-regulatory region sequence-specific DNA binding"/>
    <property type="evidence" value="ECO:0007669"/>
    <property type="project" value="TreeGrafter"/>
</dbReference>
<reference evidence="8" key="1">
    <citation type="journal article" date="2020" name="Fungal Divers.">
        <title>Resolving the Mortierellaceae phylogeny through synthesis of multi-gene phylogenetics and phylogenomics.</title>
        <authorList>
            <person name="Vandepol N."/>
            <person name="Liber J."/>
            <person name="Desiro A."/>
            <person name="Na H."/>
            <person name="Kennedy M."/>
            <person name="Barry K."/>
            <person name="Grigoriev I.V."/>
            <person name="Miller A.N."/>
            <person name="O'Donnell K."/>
            <person name="Stajich J.E."/>
            <person name="Bonito G."/>
        </authorList>
    </citation>
    <scope>NUCLEOTIDE SEQUENCE</scope>
    <source>
        <strain evidence="8">REB-010B</strain>
    </source>
</reference>
<dbReference type="EMBL" id="JAAAIP010000449">
    <property type="protein sequence ID" value="KAG0316957.1"/>
    <property type="molecule type" value="Genomic_DNA"/>
</dbReference>
<name>A0A9P6US72_9FUNG</name>
<evidence type="ECO:0000313" key="8">
    <source>
        <dbReference type="EMBL" id="KAG0316957.1"/>
    </source>
</evidence>
<accession>A0A9P6US72</accession>
<evidence type="ECO:0000259" key="7">
    <source>
        <dbReference type="PROSITE" id="PS50157"/>
    </source>
</evidence>
<dbReference type="AlphaFoldDB" id="A0A9P6US72"/>
<dbReference type="GO" id="GO:0008270">
    <property type="term" value="F:zinc ion binding"/>
    <property type="evidence" value="ECO:0007669"/>
    <property type="project" value="UniProtKB-KW"/>
</dbReference>
<dbReference type="Gene3D" id="3.30.160.60">
    <property type="entry name" value="Classic Zinc Finger"/>
    <property type="match status" value="3"/>
</dbReference>
<feature type="domain" description="C2H2-type" evidence="7">
    <location>
        <begin position="314"/>
        <end position="341"/>
    </location>
</feature>
<evidence type="ECO:0000256" key="5">
    <source>
        <dbReference type="PROSITE-ProRule" id="PRU00042"/>
    </source>
</evidence>
<feature type="domain" description="C2H2-type" evidence="7">
    <location>
        <begin position="286"/>
        <end position="313"/>
    </location>
</feature>
<dbReference type="PROSITE" id="PS00028">
    <property type="entry name" value="ZINC_FINGER_C2H2_1"/>
    <property type="match status" value="3"/>
</dbReference>
<evidence type="ECO:0000256" key="2">
    <source>
        <dbReference type="ARBA" id="ARBA00022737"/>
    </source>
</evidence>
<dbReference type="PANTHER" id="PTHR23235">
    <property type="entry name" value="KRUEPPEL-LIKE TRANSCRIPTION FACTOR"/>
    <property type="match status" value="1"/>
</dbReference>
<dbReference type="FunFam" id="3.30.160.60:FF:000100">
    <property type="entry name" value="Zinc finger 45-like"/>
    <property type="match status" value="1"/>
</dbReference>
<organism evidence="8 9">
    <name type="scientific">Dissophora globulifera</name>
    <dbReference type="NCBI Taxonomy" id="979702"/>
    <lineage>
        <taxon>Eukaryota</taxon>
        <taxon>Fungi</taxon>
        <taxon>Fungi incertae sedis</taxon>
        <taxon>Mucoromycota</taxon>
        <taxon>Mortierellomycotina</taxon>
        <taxon>Mortierellomycetes</taxon>
        <taxon>Mortierellales</taxon>
        <taxon>Mortierellaceae</taxon>
        <taxon>Dissophora</taxon>
    </lineage>
</organism>
<gene>
    <name evidence="8" type="ORF">BGZ99_006569</name>
</gene>
<feature type="domain" description="C2H2-type" evidence="7">
    <location>
        <begin position="342"/>
        <end position="370"/>
    </location>
</feature>
<protein>
    <recommendedName>
        <fullName evidence="7">C2H2-type domain-containing protein</fullName>
    </recommendedName>
</protein>
<dbReference type="Pfam" id="PF00096">
    <property type="entry name" value="zf-C2H2"/>
    <property type="match status" value="2"/>
</dbReference>
<feature type="region of interest" description="Disordered" evidence="6">
    <location>
        <begin position="51"/>
        <end position="74"/>
    </location>
</feature>
<feature type="compositionally biased region" description="Polar residues" evidence="6">
    <location>
        <begin position="51"/>
        <end position="61"/>
    </location>
</feature>
<keyword evidence="3 5" id="KW-0863">Zinc-finger</keyword>
<dbReference type="SUPFAM" id="SSF57667">
    <property type="entry name" value="beta-beta-alpha zinc fingers"/>
    <property type="match status" value="2"/>
</dbReference>
<keyword evidence="4" id="KW-0862">Zinc</keyword>
<sequence length="430" mass="47696">MTDFGNMPVVIDPAPLVNNSSPLANPGRHCLVGPELDALYTFDRSGTHVNLSHGSQGQVTNGGVRDDESVEGTEVDDDEARFQLWQGSHLSSTPPLSPPNNAELPYQYRQPPQQQHQCYPYPYQQHSQRQSESLLAPHDQPSSNIQTELLLQSLTGLSSPNSTTTLESPSASGLSTHTLHLMLGADQTDLSRGLGSSGKQQPLHQQQQPKKQQRRTKKQKQQSISLPSQVPAHSPLTLLATQAEQVIGNSVDENSMARLMDGADPGFGSRQSDAAAAIHIPEARLFQCQLCHKRFLRQYNLNAHHKTHSLERAYRCHDCPRSFLRPYDLSRHQRIHSKDKPYSCEICDMVFIRNDAIWRHYRKDHPDHPDVPVSRRDRKRQRNTIVAVAAAMAASRTARAASKSSAKTSTGRAKRGPAKAPKNAIVVTNA</sequence>
<dbReference type="GO" id="GO:0000981">
    <property type="term" value="F:DNA-binding transcription factor activity, RNA polymerase II-specific"/>
    <property type="evidence" value="ECO:0007669"/>
    <property type="project" value="TreeGrafter"/>
</dbReference>
<feature type="compositionally biased region" description="Low complexity" evidence="6">
    <location>
        <begin position="395"/>
        <end position="411"/>
    </location>
</feature>
<evidence type="ECO:0000256" key="1">
    <source>
        <dbReference type="ARBA" id="ARBA00022723"/>
    </source>
</evidence>
<dbReference type="Proteomes" id="UP000738325">
    <property type="component" value="Unassembled WGS sequence"/>
</dbReference>
<evidence type="ECO:0000256" key="4">
    <source>
        <dbReference type="ARBA" id="ARBA00022833"/>
    </source>
</evidence>
<keyword evidence="9" id="KW-1185">Reference proteome</keyword>
<evidence type="ECO:0000313" key="9">
    <source>
        <dbReference type="Proteomes" id="UP000738325"/>
    </source>
</evidence>
<feature type="compositionally biased region" description="Low complexity" evidence="6">
    <location>
        <begin position="199"/>
        <end position="210"/>
    </location>
</feature>
<feature type="region of interest" description="Disordered" evidence="6">
    <location>
        <begin position="395"/>
        <end position="430"/>
    </location>
</feature>
<dbReference type="PANTHER" id="PTHR23235:SF120">
    <property type="entry name" value="KRUPPEL-LIKE FACTOR 15"/>
    <property type="match status" value="1"/>
</dbReference>
<comment type="caution">
    <text evidence="8">The sequence shown here is derived from an EMBL/GenBank/DDBJ whole genome shotgun (WGS) entry which is preliminary data.</text>
</comment>
<evidence type="ECO:0000256" key="6">
    <source>
        <dbReference type="SAM" id="MobiDB-lite"/>
    </source>
</evidence>
<feature type="compositionally biased region" description="Low complexity" evidence="6">
    <location>
        <begin position="105"/>
        <end position="118"/>
    </location>
</feature>
<dbReference type="SMART" id="SM00355">
    <property type="entry name" value="ZnF_C2H2"/>
    <property type="match status" value="3"/>
</dbReference>
<dbReference type="OrthoDB" id="8922241at2759"/>
<feature type="compositionally biased region" description="Basic residues" evidence="6">
    <location>
        <begin position="211"/>
        <end position="220"/>
    </location>
</feature>
<keyword evidence="1" id="KW-0479">Metal-binding</keyword>
<dbReference type="InterPro" id="IPR013087">
    <property type="entry name" value="Znf_C2H2_type"/>
</dbReference>
<dbReference type="InterPro" id="IPR036236">
    <property type="entry name" value="Znf_C2H2_sf"/>
</dbReference>
<keyword evidence="2" id="KW-0677">Repeat</keyword>
<proteinExistence type="predicted"/>
<feature type="region of interest" description="Disordered" evidence="6">
    <location>
        <begin position="189"/>
        <end position="233"/>
    </location>
</feature>
<dbReference type="PROSITE" id="PS50157">
    <property type="entry name" value="ZINC_FINGER_C2H2_2"/>
    <property type="match status" value="3"/>
</dbReference>